<accession>A0AAU0UUB2</accession>
<dbReference type="EMBL" id="CP121694">
    <property type="protein sequence ID" value="WRO22873.1"/>
    <property type="molecule type" value="Genomic_DNA"/>
</dbReference>
<keyword evidence="2" id="KW-1185">Reference proteome</keyword>
<dbReference type="GO" id="GO:0008299">
    <property type="term" value="P:isoprenoid biosynthetic process"/>
    <property type="evidence" value="ECO:0007669"/>
    <property type="project" value="InterPro"/>
</dbReference>
<reference evidence="1 2" key="1">
    <citation type="submission" date="2023-04" db="EMBL/GenBank/DDBJ databases">
        <authorList>
            <person name="Hsu D."/>
        </authorList>
    </citation>
    <scope>NUCLEOTIDE SEQUENCE [LARGE SCALE GENOMIC DNA]</scope>
    <source>
        <strain evidence="1 2">MK1</strain>
    </source>
</reference>
<dbReference type="KEGG" id="dbc:MFMK1_002716"/>
<organism evidence="1 2">
    <name type="scientific">Metallumcola ferriviriculae</name>
    <dbReference type="NCBI Taxonomy" id="3039180"/>
    <lineage>
        <taxon>Bacteria</taxon>
        <taxon>Bacillati</taxon>
        <taxon>Bacillota</taxon>
        <taxon>Clostridia</taxon>
        <taxon>Neomoorellales</taxon>
        <taxon>Desulfitibacteraceae</taxon>
        <taxon>Metallumcola</taxon>
    </lineage>
</organism>
<evidence type="ECO:0000313" key="1">
    <source>
        <dbReference type="EMBL" id="WRO22873.1"/>
    </source>
</evidence>
<dbReference type="RefSeq" id="WP_366922269.1">
    <property type="nucleotide sequence ID" value="NZ_CP121694.1"/>
</dbReference>
<dbReference type="GO" id="GO:0004659">
    <property type="term" value="F:prenyltransferase activity"/>
    <property type="evidence" value="ECO:0007669"/>
    <property type="project" value="InterPro"/>
</dbReference>
<gene>
    <name evidence="1" type="ORF">MFMK1_002716</name>
</gene>
<protein>
    <submittedName>
        <fullName evidence="1">Polyprenyl synthetase family protein</fullName>
    </submittedName>
</protein>
<name>A0AAU0UUB2_9FIRM</name>
<dbReference type="InterPro" id="IPR000092">
    <property type="entry name" value="Polyprenyl_synt"/>
</dbReference>
<dbReference type="Proteomes" id="UP001329915">
    <property type="component" value="Chromosome"/>
</dbReference>
<dbReference type="Gene3D" id="1.10.600.10">
    <property type="entry name" value="Farnesyl Diphosphate Synthase"/>
    <property type="match status" value="1"/>
</dbReference>
<sequence>MTFKFIESVLPELREMERIMDRDFRLRAGHITRFVSLELDKADKYLYPGMLLLSAKMLGAASTAKSLPLAAVVQFVRLAGHVHGYDGRSPQYPVLVGDYLYSHFFLYLSRYDCLEMLAPLSAAICDIHEGGIIRKDVLEEGIGSVLDYTAVAEKEWGSLLAECCTIGAAVADAPHQETETIRAFGRNFGTAWGILRSGFSEISPAQYLIQARQALNALPKTREKTMLLRTVDTLEHEPELMKNFMAG</sequence>
<dbReference type="SUPFAM" id="SSF48576">
    <property type="entry name" value="Terpenoid synthases"/>
    <property type="match status" value="1"/>
</dbReference>
<dbReference type="AlphaFoldDB" id="A0AAU0UUB2"/>
<dbReference type="Pfam" id="PF00348">
    <property type="entry name" value="polyprenyl_synt"/>
    <property type="match status" value="1"/>
</dbReference>
<proteinExistence type="predicted"/>
<dbReference type="InterPro" id="IPR008949">
    <property type="entry name" value="Isoprenoid_synthase_dom_sf"/>
</dbReference>
<evidence type="ECO:0000313" key="2">
    <source>
        <dbReference type="Proteomes" id="UP001329915"/>
    </source>
</evidence>